<sequence length="124" mass="13584">KLGGFVDYGKDSTQKHLADHALVYIYVPLFSNWVQPITSKGTAPGDVLARLVLEAVLELFKQNAVVIAVVSDGAGSNKVMWAQISLYPYLQLLSHRVGVLQEPGAPRTKLLRFLWINFASASST</sequence>
<protein>
    <submittedName>
        <fullName evidence="2">P element</fullName>
    </submittedName>
</protein>
<feature type="domain" description="Transposable element P transposase-like RNase H" evidence="1">
    <location>
        <begin position="2"/>
        <end position="83"/>
    </location>
</feature>
<reference evidence="2" key="1">
    <citation type="journal article" date="2016" name="Ticks Tick Borne Dis.">
        <title>De novo assembly and annotation of the salivary gland transcriptome of Rhipicephalus appendiculatus male and female ticks during blood feeding.</title>
        <authorList>
            <person name="de Castro M.H."/>
            <person name="de Klerk D."/>
            <person name="Pienaar R."/>
            <person name="Latif A.A."/>
            <person name="Rees D.J."/>
            <person name="Mans B.J."/>
        </authorList>
    </citation>
    <scope>NUCLEOTIDE SEQUENCE</scope>
    <source>
        <tissue evidence="2">Salivary glands</tissue>
    </source>
</reference>
<name>A0A131Z8D9_RHIAP</name>
<organism evidence="2">
    <name type="scientific">Rhipicephalus appendiculatus</name>
    <name type="common">Brown ear tick</name>
    <dbReference type="NCBI Taxonomy" id="34631"/>
    <lineage>
        <taxon>Eukaryota</taxon>
        <taxon>Metazoa</taxon>
        <taxon>Ecdysozoa</taxon>
        <taxon>Arthropoda</taxon>
        <taxon>Chelicerata</taxon>
        <taxon>Arachnida</taxon>
        <taxon>Acari</taxon>
        <taxon>Parasitiformes</taxon>
        <taxon>Ixodida</taxon>
        <taxon>Ixodoidea</taxon>
        <taxon>Ixodidae</taxon>
        <taxon>Rhipicephalinae</taxon>
        <taxon>Rhipicephalus</taxon>
        <taxon>Rhipicephalus</taxon>
    </lineage>
</organism>
<feature type="non-terminal residue" evidence="2">
    <location>
        <position position="1"/>
    </location>
</feature>
<dbReference type="AlphaFoldDB" id="A0A131Z8D9"/>
<dbReference type="EMBL" id="GEDV01001465">
    <property type="protein sequence ID" value="JAP87092.1"/>
    <property type="molecule type" value="Transcribed_RNA"/>
</dbReference>
<evidence type="ECO:0000259" key="1">
    <source>
        <dbReference type="Pfam" id="PF21787"/>
    </source>
</evidence>
<proteinExistence type="predicted"/>
<accession>A0A131Z8D9</accession>
<evidence type="ECO:0000313" key="2">
    <source>
        <dbReference type="EMBL" id="JAP87092.1"/>
    </source>
</evidence>
<dbReference type="Pfam" id="PF21787">
    <property type="entry name" value="TNP-like_RNaseH_N"/>
    <property type="match status" value="1"/>
</dbReference>
<dbReference type="InterPro" id="IPR048365">
    <property type="entry name" value="TNP-like_RNaseH_N"/>
</dbReference>